<feature type="domain" description="Zn(2)-C6 fungal-type" evidence="7">
    <location>
        <begin position="9"/>
        <end position="42"/>
    </location>
</feature>
<dbReference type="Gene3D" id="4.10.240.10">
    <property type="entry name" value="Zn(2)-C6 fungal-type DNA-binding domain"/>
    <property type="match status" value="1"/>
</dbReference>
<dbReference type="GO" id="GO:0000981">
    <property type="term" value="F:DNA-binding transcription factor activity, RNA polymerase II-specific"/>
    <property type="evidence" value="ECO:0007669"/>
    <property type="project" value="InterPro"/>
</dbReference>
<feature type="region of interest" description="Disordered" evidence="6">
    <location>
        <begin position="57"/>
        <end position="79"/>
    </location>
</feature>
<dbReference type="GO" id="GO:0005634">
    <property type="term" value="C:nucleus"/>
    <property type="evidence" value="ECO:0007669"/>
    <property type="project" value="TreeGrafter"/>
</dbReference>
<evidence type="ECO:0000256" key="1">
    <source>
        <dbReference type="ARBA" id="ARBA00022723"/>
    </source>
</evidence>
<keyword evidence="5" id="KW-0539">Nucleus</keyword>
<evidence type="ECO:0000256" key="6">
    <source>
        <dbReference type="SAM" id="MobiDB-lite"/>
    </source>
</evidence>
<keyword evidence="4" id="KW-0804">Transcription</keyword>
<dbReference type="GO" id="GO:0008270">
    <property type="term" value="F:zinc ion binding"/>
    <property type="evidence" value="ECO:0007669"/>
    <property type="project" value="InterPro"/>
</dbReference>
<gene>
    <name evidence="8" type="ORF">QBC46DRAFT_292403</name>
</gene>
<keyword evidence="1" id="KW-0479">Metal-binding</keyword>
<dbReference type="InterPro" id="IPR007219">
    <property type="entry name" value="XnlR_reg_dom"/>
</dbReference>
<comment type="caution">
    <text evidence="8">The sequence shown here is derived from an EMBL/GenBank/DDBJ whole genome shotgun (WGS) entry which is preliminary data.</text>
</comment>
<evidence type="ECO:0000256" key="4">
    <source>
        <dbReference type="ARBA" id="ARBA00023163"/>
    </source>
</evidence>
<dbReference type="AlphaFoldDB" id="A0AAN6N3F3"/>
<name>A0AAN6N3F3_9PEZI</name>
<dbReference type="Pfam" id="PF04082">
    <property type="entry name" value="Fungal_trans"/>
    <property type="match status" value="1"/>
</dbReference>
<evidence type="ECO:0000256" key="3">
    <source>
        <dbReference type="ARBA" id="ARBA00023125"/>
    </source>
</evidence>
<evidence type="ECO:0000313" key="8">
    <source>
        <dbReference type="EMBL" id="KAK3938461.1"/>
    </source>
</evidence>
<sequence length="636" mass="70352">MKRYKVTMACNACRLRKLKCDGIRPACGRCQKKDELRQNCRYSTRADTRISPISHTFAAATGPSPHPPASSSSALLQKAEPSDGVEATGVYTSPNPGGFACEVKAAVDARLGLPVIKKHCPIPMIDAPLFGSLSRRQTVDDSLLHVDNVLPPRKHADHLMDIYWRHIQPLEPILDEDRFSRSYQALFTGGDLEADERIFISTLNTVFALSTQRQESTQPEQREDAGKTFFHRAWSLLRPETILWEPGSLELVQCLLLMSRFLQCTNNPLQTWMAVGSAVRIAQSLSLHIPDPPSPGVSSRDSLLRRQVWLELSWILGRASMVPLTGSSPAIDSLYDDSTLERGCYSFKVLELQEITSHVMLSQMPVSSRFAESIGLPRLCQGSDLNTAVQFDASLNRWEKNLPPSLRSANANANDYPVEDGADSGLVSQRTLLHLRLAHTRTLLFRPMLAHFCLSQPQPSADQSLGYRILQDCASLCVENSRKIIALINDNFDSGDAIGPVPWWHRIFYLYVASQHLIAAMLRPDVFTAMASDSLRRALSILQGHEHLSPCVGRCIKSFQTLSQKIADIHHHPTTAAGTGGDGVQAVEGQASFPNLNLNFQDVFQGLGFEADNSSLLGMGMGMEDMSWLGPEGWNV</sequence>
<dbReference type="SMART" id="SM00066">
    <property type="entry name" value="GAL4"/>
    <property type="match status" value="1"/>
</dbReference>
<evidence type="ECO:0000256" key="5">
    <source>
        <dbReference type="ARBA" id="ARBA00023242"/>
    </source>
</evidence>
<evidence type="ECO:0000259" key="7">
    <source>
        <dbReference type="PROSITE" id="PS50048"/>
    </source>
</evidence>
<dbReference type="InterPro" id="IPR001138">
    <property type="entry name" value="Zn2Cys6_DnaBD"/>
</dbReference>
<keyword evidence="2" id="KW-0805">Transcription regulation</keyword>
<reference evidence="9" key="1">
    <citation type="journal article" date="2023" name="Mol. Phylogenet. Evol.">
        <title>Genome-scale phylogeny and comparative genomics of the fungal order Sordariales.</title>
        <authorList>
            <person name="Hensen N."/>
            <person name="Bonometti L."/>
            <person name="Westerberg I."/>
            <person name="Brannstrom I.O."/>
            <person name="Guillou S."/>
            <person name="Cros-Aarteil S."/>
            <person name="Calhoun S."/>
            <person name="Haridas S."/>
            <person name="Kuo A."/>
            <person name="Mondo S."/>
            <person name="Pangilinan J."/>
            <person name="Riley R."/>
            <person name="LaButti K."/>
            <person name="Andreopoulos B."/>
            <person name="Lipzen A."/>
            <person name="Chen C."/>
            <person name="Yan M."/>
            <person name="Daum C."/>
            <person name="Ng V."/>
            <person name="Clum A."/>
            <person name="Steindorff A."/>
            <person name="Ohm R.A."/>
            <person name="Martin F."/>
            <person name="Silar P."/>
            <person name="Natvig D.O."/>
            <person name="Lalanne C."/>
            <person name="Gautier V."/>
            <person name="Ament-Velasquez S.L."/>
            <person name="Kruys A."/>
            <person name="Hutchinson M.I."/>
            <person name="Powell A.J."/>
            <person name="Barry K."/>
            <person name="Miller A.N."/>
            <person name="Grigoriev I.V."/>
            <person name="Debuchy R."/>
            <person name="Gladieux P."/>
            <person name="Hiltunen Thoren M."/>
            <person name="Johannesson H."/>
        </authorList>
    </citation>
    <scope>NUCLEOTIDE SEQUENCE [LARGE SCALE GENOMIC DNA]</scope>
    <source>
        <strain evidence="9">CBS 340.73</strain>
    </source>
</reference>
<dbReference type="Proteomes" id="UP001303473">
    <property type="component" value="Unassembled WGS sequence"/>
</dbReference>
<dbReference type="GO" id="GO:0006351">
    <property type="term" value="P:DNA-templated transcription"/>
    <property type="evidence" value="ECO:0007669"/>
    <property type="project" value="InterPro"/>
</dbReference>
<evidence type="ECO:0000256" key="2">
    <source>
        <dbReference type="ARBA" id="ARBA00023015"/>
    </source>
</evidence>
<keyword evidence="3" id="KW-0238">DNA-binding</keyword>
<dbReference type="EMBL" id="MU853829">
    <property type="protein sequence ID" value="KAK3938461.1"/>
    <property type="molecule type" value="Genomic_DNA"/>
</dbReference>
<organism evidence="8 9">
    <name type="scientific">Diplogelasinospora grovesii</name>
    <dbReference type="NCBI Taxonomy" id="303347"/>
    <lineage>
        <taxon>Eukaryota</taxon>
        <taxon>Fungi</taxon>
        <taxon>Dikarya</taxon>
        <taxon>Ascomycota</taxon>
        <taxon>Pezizomycotina</taxon>
        <taxon>Sordariomycetes</taxon>
        <taxon>Sordariomycetidae</taxon>
        <taxon>Sordariales</taxon>
        <taxon>Diplogelasinosporaceae</taxon>
        <taxon>Diplogelasinospora</taxon>
    </lineage>
</organism>
<evidence type="ECO:0000313" key="9">
    <source>
        <dbReference type="Proteomes" id="UP001303473"/>
    </source>
</evidence>
<dbReference type="GO" id="GO:0000978">
    <property type="term" value="F:RNA polymerase II cis-regulatory region sequence-specific DNA binding"/>
    <property type="evidence" value="ECO:0007669"/>
    <property type="project" value="TreeGrafter"/>
</dbReference>
<dbReference type="Pfam" id="PF00172">
    <property type="entry name" value="Zn_clus"/>
    <property type="match status" value="1"/>
</dbReference>
<dbReference type="CDD" id="cd12148">
    <property type="entry name" value="fungal_TF_MHR"/>
    <property type="match status" value="1"/>
</dbReference>
<proteinExistence type="predicted"/>
<dbReference type="GO" id="GO:0000435">
    <property type="term" value="P:positive regulation of transcription from RNA polymerase II promoter by galactose"/>
    <property type="evidence" value="ECO:0007669"/>
    <property type="project" value="TreeGrafter"/>
</dbReference>
<keyword evidence="9" id="KW-1185">Reference proteome</keyword>
<dbReference type="SUPFAM" id="SSF57701">
    <property type="entry name" value="Zn2/Cys6 DNA-binding domain"/>
    <property type="match status" value="1"/>
</dbReference>
<dbReference type="PANTHER" id="PTHR47424:SF3">
    <property type="entry name" value="REGULATORY PROTEIN GAL4"/>
    <property type="match status" value="1"/>
</dbReference>
<protein>
    <recommendedName>
        <fullName evidence="7">Zn(2)-C6 fungal-type domain-containing protein</fullName>
    </recommendedName>
</protein>
<accession>A0AAN6N3F3</accession>
<dbReference type="PANTHER" id="PTHR47424">
    <property type="entry name" value="REGULATORY PROTEIN GAL4"/>
    <property type="match status" value="1"/>
</dbReference>
<dbReference type="InterPro" id="IPR051127">
    <property type="entry name" value="Fungal_SecMet_Regulators"/>
</dbReference>
<dbReference type="PROSITE" id="PS50048">
    <property type="entry name" value="ZN2_CY6_FUNGAL_2"/>
    <property type="match status" value="1"/>
</dbReference>
<dbReference type="CDD" id="cd00067">
    <property type="entry name" value="GAL4"/>
    <property type="match status" value="1"/>
</dbReference>
<feature type="compositionally biased region" description="Low complexity" evidence="6">
    <location>
        <begin position="58"/>
        <end position="74"/>
    </location>
</feature>
<dbReference type="InterPro" id="IPR036864">
    <property type="entry name" value="Zn2-C6_fun-type_DNA-bd_sf"/>
</dbReference>